<dbReference type="EMBL" id="LVXG01000067">
    <property type="protein sequence ID" value="OQP40689.1"/>
    <property type="molecule type" value="Genomic_DNA"/>
</dbReference>
<dbReference type="Proteomes" id="UP000192610">
    <property type="component" value="Unassembled WGS sequence"/>
</dbReference>
<dbReference type="AlphaFoldDB" id="A0A1V9E3M4"/>
<comment type="caution">
    <text evidence="1">The sequence shown here is derived from an EMBL/GenBank/DDBJ whole genome shotgun (WGS) entry which is preliminary data.</text>
</comment>
<name>A0A1V9E3M4_9BACT</name>
<organism evidence="1 2">
    <name type="scientific">Niastella yeongjuensis</name>
    <dbReference type="NCBI Taxonomy" id="354355"/>
    <lineage>
        <taxon>Bacteria</taxon>
        <taxon>Pseudomonadati</taxon>
        <taxon>Bacteroidota</taxon>
        <taxon>Chitinophagia</taxon>
        <taxon>Chitinophagales</taxon>
        <taxon>Chitinophagaceae</taxon>
        <taxon>Niastella</taxon>
    </lineage>
</organism>
<sequence length="59" mass="6448">MIVEITSLTPNSYNYLNSASMAAEKNEDGLSEKVIVFNNIENGLGIIGGVAQREYEIAR</sequence>
<accession>A0A1V9E3M4</accession>
<evidence type="ECO:0000313" key="2">
    <source>
        <dbReference type="Proteomes" id="UP000192610"/>
    </source>
</evidence>
<reference evidence="2" key="1">
    <citation type="submission" date="2016-04" db="EMBL/GenBank/DDBJ databases">
        <authorList>
            <person name="Chen L."/>
            <person name="Zhuang W."/>
            <person name="Wang G."/>
        </authorList>
    </citation>
    <scope>NUCLEOTIDE SEQUENCE [LARGE SCALE GENOMIC DNA]</scope>
    <source>
        <strain evidence="2">17621</strain>
    </source>
</reference>
<gene>
    <name evidence="1" type="ORF">A4H97_13780</name>
</gene>
<protein>
    <submittedName>
        <fullName evidence="1">Uncharacterized protein</fullName>
    </submittedName>
</protein>
<dbReference type="STRING" id="354355.SAMN05660816_04301"/>
<evidence type="ECO:0000313" key="1">
    <source>
        <dbReference type="EMBL" id="OQP40689.1"/>
    </source>
</evidence>
<keyword evidence="2" id="KW-1185">Reference proteome</keyword>
<proteinExistence type="predicted"/>